<dbReference type="AlphaFoldDB" id="A0A0F4VJA4"/>
<proteinExistence type="predicted"/>
<protein>
    <submittedName>
        <fullName evidence="2">Uncharacterized protein</fullName>
    </submittedName>
</protein>
<dbReference type="Proteomes" id="UP000033731">
    <property type="component" value="Unassembled WGS sequence"/>
</dbReference>
<evidence type="ECO:0000256" key="1">
    <source>
        <dbReference type="SAM" id="MobiDB-lite"/>
    </source>
</evidence>
<keyword evidence="3" id="KW-1185">Reference proteome</keyword>
<accession>A0A0F4VJA4</accession>
<comment type="caution">
    <text evidence="2">The sequence shown here is derived from an EMBL/GenBank/DDBJ whole genome shotgun (WGS) entry which is preliminary data.</text>
</comment>
<dbReference type="RefSeq" id="WP_045960582.1">
    <property type="nucleotide sequence ID" value="NZ_JMTK01000002.1"/>
</dbReference>
<gene>
    <name evidence="2" type="ORF">DJ66_0315</name>
</gene>
<evidence type="ECO:0000313" key="2">
    <source>
        <dbReference type="EMBL" id="KJZ81593.1"/>
    </source>
</evidence>
<evidence type="ECO:0000313" key="3">
    <source>
        <dbReference type="Proteomes" id="UP000033731"/>
    </source>
</evidence>
<feature type="compositionally biased region" description="Basic and acidic residues" evidence="1">
    <location>
        <begin position="38"/>
        <end position="49"/>
    </location>
</feature>
<sequence>MLTSFKSGVQGAFSSIGNFFGSIWKSASDGFSEGAGWAEDKRKEEERKVGQTRSLTNEELEKEMQRESTKFYSYQFAPNRRITSSMLLAGGYRR</sequence>
<dbReference type="PATRIC" id="fig|556287.9.peg.330"/>
<dbReference type="EMBL" id="JMTK01000002">
    <property type="protein sequence ID" value="KJZ81593.1"/>
    <property type="molecule type" value="Genomic_DNA"/>
</dbReference>
<organism evidence="2 3">
    <name type="scientific">Candidatus Liberibacter solanacearum</name>
    <dbReference type="NCBI Taxonomy" id="556287"/>
    <lineage>
        <taxon>Bacteria</taxon>
        <taxon>Pseudomonadati</taxon>
        <taxon>Pseudomonadota</taxon>
        <taxon>Alphaproteobacteria</taxon>
        <taxon>Hyphomicrobiales</taxon>
        <taxon>Rhizobiaceae</taxon>
        <taxon>Liberibacter</taxon>
    </lineage>
</organism>
<reference evidence="2 3" key="1">
    <citation type="journal article" date="2015" name="Phytopathology">
        <title>Genomes of Candidatus Liberibacter solanacearum haplotype A from New Zealand and the USA suggest significant genome plasticity in the species.</title>
        <authorList>
            <person name="Thompson S.M."/>
            <person name="Johnson C.P."/>
            <person name="Lu A.Y."/>
            <person name="Frampton R.A."/>
            <person name="Sullivan K.L."/>
            <person name="Fiers M.W."/>
            <person name="Crowhurst R.N."/>
            <person name="Pitman A.R."/>
            <person name="Scott I."/>
            <person name="Gudmestad N.C."/>
            <person name="Smith G.R."/>
        </authorList>
    </citation>
    <scope>NUCLEOTIDE SEQUENCE [LARGE SCALE GENOMIC DNA]</scope>
    <source>
        <strain evidence="2 3">LsoNZ1</strain>
    </source>
</reference>
<feature type="region of interest" description="Disordered" evidence="1">
    <location>
        <begin position="32"/>
        <end position="62"/>
    </location>
</feature>
<name>A0A0F4VJA4_9HYPH</name>